<dbReference type="AlphaFoldDB" id="A0A6J4U3E1"/>
<evidence type="ECO:0000313" key="1">
    <source>
        <dbReference type="EMBL" id="CAA9537075.1"/>
    </source>
</evidence>
<accession>A0A6J4U3E1</accession>
<name>A0A6J4U3E1_9SPHN</name>
<proteinExistence type="predicted"/>
<reference evidence="1" key="1">
    <citation type="submission" date="2020-02" db="EMBL/GenBank/DDBJ databases">
        <authorList>
            <person name="Meier V. D."/>
        </authorList>
    </citation>
    <scope>NUCLEOTIDE SEQUENCE</scope>
    <source>
        <strain evidence="1">AVDCRST_MAG23</strain>
    </source>
</reference>
<dbReference type="EMBL" id="CADCWD010000057">
    <property type="protein sequence ID" value="CAA9537075.1"/>
    <property type="molecule type" value="Genomic_DNA"/>
</dbReference>
<protein>
    <submittedName>
        <fullName evidence="1">GcrA cell cycle regulator</fullName>
    </submittedName>
</protein>
<organism evidence="1">
    <name type="scientific">uncultured Sphingosinicella sp</name>
    <dbReference type="NCBI Taxonomy" id="478748"/>
    <lineage>
        <taxon>Bacteria</taxon>
        <taxon>Pseudomonadati</taxon>
        <taxon>Pseudomonadota</taxon>
        <taxon>Alphaproteobacteria</taxon>
        <taxon>Sphingomonadales</taxon>
        <taxon>Sphingosinicellaceae</taxon>
        <taxon>Sphingosinicella</taxon>
        <taxon>environmental samples</taxon>
    </lineage>
</organism>
<feature type="non-terminal residue" evidence="1">
    <location>
        <position position="1"/>
    </location>
</feature>
<sequence length="66" mass="6888">CSISTRRSASGRSAIQASRISTSAAARPIRASLIASSIAASPTRRSCRAGIAVRRRRFRSAGRASA</sequence>
<feature type="non-terminal residue" evidence="1">
    <location>
        <position position="66"/>
    </location>
</feature>
<gene>
    <name evidence="1" type="ORF">AVDCRST_MAG23-1482</name>
</gene>